<dbReference type="EMBL" id="CP019070">
    <property type="protein sequence ID" value="APW66064.1"/>
    <property type="molecule type" value="Genomic_DNA"/>
</dbReference>
<reference evidence="9 10" key="1">
    <citation type="submission" date="2017-01" db="EMBL/GenBank/DDBJ databases">
        <title>Genome sequencing of Arcobacter sp. LPB0137.</title>
        <authorList>
            <person name="Lee G.-W."/>
            <person name="Yi H."/>
        </authorList>
    </citation>
    <scope>NUCLEOTIDE SEQUENCE [LARGE SCALE GENOMIC DNA]</scope>
    <source>
        <strain evidence="9 10">LPB0137</strain>
    </source>
</reference>
<dbReference type="SUPFAM" id="SSF46785">
    <property type="entry name" value="Winged helix' DNA-binding domain"/>
    <property type="match status" value="1"/>
</dbReference>
<keyword evidence="8" id="KW-0479">Metal-binding</keyword>
<dbReference type="Gene3D" id="3.30.1490.190">
    <property type="match status" value="1"/>
</dbReference>
<dbReference type="GO" id="GO:0000976">
    <property type="term" value="F:transcription cis-regulatory region binding"/>
    <property type="evidence" value="ECO:0007669"/>
    <property type="project" value="TreeGrafter"/>
</dbReference>
<evidence type="ECO:0000256" key="2">
    <source>
        <dbReference type="ARBA" id="ARBA00007957"/>
    </source>
</evidence>
<evidence type="ECO:0000256" key="6">
    <source>
        <dbReference type="ARBA" id="ARBA00023125"/>
    </source>
</evidence>
<dbReference type="Proteomes" id="UP000186074">
    <property type="component" value="Chromosome"/>
</dbReference>
<feature type="binding site" evidence="8">
    <location>
        <position position="129"/>
    </location>
    <ligand>
        <name>Zn(2+)</name>
        <dbReference type="ChEBI" id="CHEBI:29105"/>
    </ligand>
</feature>
<evidence type="ECO:0000256" key="7">
    <source>
        <dbReference type="ARBA" id="ARBA00023163"/>
    </source>
</evidence>
<dbReference type="STRING" id="1850254.LPB137_09445"/>
<dbReference type="Pfam" id="PF01475">
    <property type="entry name" value="FUR"/>
    <property type="match status" value="1"/>
</dbReference>
<dbReference type="PANTHER" id="PTHR33202:SF7">
    <property type="entry name" value="FERRIC UPTAKE REGULATION PROTEIN"/>
    <property type="match status" value="1"/>
</dbReference>
<evidence type="ECO:0000313" key="10">
    <source>
        <dbReference type="Proteomes" id="UP000186074"/>
    </source>
</evidence>
<dbReference type="InterPro" id="IPR043135">
    <property type="entry name" value="Fur_C"/>
</dbReference>
<gene>
    <name evidence="9" type="ORF">LPB137_09445</name>
</gene>
<comment type="similarity">
    <text evidence="2">Belongs to the Fur family.</text>
</comment>
<feature type="binding site" evidence="8">
    <location>
        <position position="93"/>
    </location>
    <ligand>
        <name>Zn(2+)</name>
        <dbReference type="ChEBI" id="CHEBI:29105"/>
    </ligand>
</feature>
<dbReference type="GO" id="GO:1900376">
    <property type="term" value="P:regulation of secondary metabolite biosynthetic process"/>
    <property type="evidence" value="ECO:0007669"/>
    <property type="project" value="TreeGrafter"/>
</dbReference>
<keyword evidence="6" id="KW-0238">DNA-binding</keyword>
<dbReference type="RefSeq" id="WP_076087400.1">
    <property type="nucleotide sequence ID" value="NZ_CP019070.1"/>
</dbReference>
<dbReference type="InterPro" id="IPR036388">
    <property type="entry name" value="WH-like_DNA-bd_sf"/>
</dbReference>
<dbReference type="InterPro" id="IPR002481">
    <property type="entry name" value="FUR"/>
</dbReference>
<feature type="binding site" evidence="8">
    <location>
        <position position="132"/>
    </location>
    <ligand>
        <name>Zn(2+)</name>
        <dbReference type="ChEBI" id="CHEBI:29105"/>
    </ligand>
</feature>
<evidence type="ECO:0000256" key="8">
    <source>
        <dbReference type="PIRSR" id="PIRSR602481-1"/>
    </source>
</evidence>
<dbReference type="InterPro" id="IPR036390">
    <property type="entry name" value="WH_DNA-bd_sf"/>
</dbReference>
<dbReference type="KEGG" id="alp:LPB137_09445"/>
<dbReference type="GO" id="GO:0003700">
    <property type="term" value="F:DNA-binding transcription factor activity"/>
    <property type="evidence" value="ECO:0007669"/>
    <property type="project" value="InterPro"/>
</dbReference>
<dbReference type="CDD" id="cd07153">
    <property type="entry name" value="Fur_like"/>
    <property type="match status" value="1"/>
</dbReference>
<keyword evidence="7" id="KW-0804">Transcription</keyword>
<keyword evidence="5" id="KW-0805">Transcription regulation</keyword>
<evidence type="ECO:0000313" key="9">
    <source>
        <dbReference type="EMBL" id="APW66064.1"/>
    </source>
</evidence>
<dbReference type="GO" id="GO:0045892">
    <property type="term" value="P:negative regulation of DNA-templated transcription"/>
    <property type="evidence" value="ECO:0007669"/>
    <property type="project" value="TreeGrafter"/>
</dbReference>
<keyword evidence="4 8" id="KW-0862">Zinc</keyword>
<evidence type="ECO:0000256" key="1">
    <source>
        <dbReference type="ARBA" id="ARBA00002997"/>
    </source>
</evidence>
<keyword evidence="3" id="KW-0678">Repressor</keyword>
<protein>
    <submittedName>
        <fullName evidence="9">Transcriptional repressor</fullName>
    </submittedName>
</protein>
<dbReference type="PANTHER" id="PTHR33202">
    <property type="entry name" value="ZINC UPTAKE REGULATION PROTEIN"/>
    <property type="match status" value="1"/>
</dbReference>
<comment type="cofactor">
    <cofactor evidence="8">
        <name>Zn(2+)</name>
        <dbReference type="ChEBI" id="CHEBI:29105"/>
    </cofactor>
    <text evidence="8">Binds 1 zinc ion per subunit.</text>
</comment>
<evidence type="ECO:0000256" key="4">
    <source>
        <dbReference type="ARBA" id="ARBA00022833"/>
    </source>
</evidence>
<organism evidence="9 10">
    <name type="scientific">Poseidonibacter parvus</name>
    <dbReference type="NCBI Taxonomy" id="1850254"/>
    <lineage>
        <taxon>Bacteria</taxon>
        <taxon>Pseudomonadati</taxon>
        <taxon>Campylobacterota</taxon>
        <taxon>Epsilonproteobacteria</taxon>
        <taxon>Campylobacterales</taxon>
        <taxon>Arcobacteraceae</taxon>
        <taxon>Poseidonibacter</taxon>
    </lineage>
</organism>
<dbReference type="OrthoDB" id="8659436at2"/>
<feature type="binding site" evidence="8">
    <location>
        <position position="90"/>
    </location>
    <ligand>
        <name>Zn(2+)</name>
        <dbReference type="ChEBI" id="CHEBI:29105"/>
    </ligand>
</feature>
<dbReference type="Gene3D" id="1.10.10.10">
    <property type="entry name" value="Winged helix-like DNA-binding domain superfamily/Winged helix DNA-binding domain"/>
    <property type="match status" value="1"/>
</dbReference>
<name>A0A1P8KNB4_9BACT</name>
<accession>A0A1P8KNB4</accession>
<evidence type="ECO:0000256" key="5">
    <source>
        <dbReference type="ARBA" id="ARBA00023015"/>
    </source>
</evidence>
<dbReference type="GO" id="GO:0008270">
    <property type="term" value="F:zinc ion binding"/>
    <property type="evidence" value="ECO:0007669"/>
    <property type="project" value="TreeGrafter"/>
</dbReference>
<keyword evidence="10" id="KW-1185">Reference proteome</keyword>
<dbReference type="AlphaFoldDB" id="A0A1P8KNB4"/>
<proteinExistence type="inferred from homology"/>
<comment type="function">
    <text evidence="1">Acts as a global negative controlling element, employing Fe(2+) as a cofactor to bind the operator of the repressed genes.</text>
</comment>
<sequence>MTNYTVLLKEYNLKVTPQRVAIVEELYMNGHMNIDELYQKLLAKFPSISLATIYKNVNAMIEKVFLSEVKLPNTKSVFELVKNEHAHLVCSLCGNIEDITLNVQSVLDEVATISKFEIDSTNLVLSGLCPNCKH</sequence>
<evidence type="ECO:0000256" key="3">
    <source>
        <dbReference type="ARBA" id="ARBA00022491"/>
    </source>
</evidence>